<dbReference type="STRING" id="96773.Tchl_0277"/>
<gene>
    <name evidence="1" type="ORF">Tchl_0277</name>
</gene>
<dbReference type="RefSeq" id="WP_075146808.1">
    <property type="nucleotide sequence ID" value="NZ_CP018839.1"/>
</dbReference>
<accession>A0A1H5ZB07</accession>
<protein>
    <submittedName>
        <fullName evidence="1">Uncharacterized protein</fullName>
    </submittedName>
</protein>
<sequence length="218" mass="24686">MTDLTELRTELRGLRRCDLLIIAERAAELVSKANLKPLLSDFMHVDVLVVPGTKPVPLIEEIQKFYSESCDGRYFEQCEANAKNYKEHSRGTDAFVAELDRLLRKCVQAVGRQPGASVREAFEFLFRLLRRIDEAPDDVVYFAEEAGSWQLGVNWQVVFPAYFRCLAEMASPEEFARTIDQMIRAFAEHERPLHLRTAHQVASAAQQAKLRALSGTGG</sequence>
<organism evidence="1 2">
    <name type="scientific">Thauera chlorobenzoica</name>
    <dbReference type="NCBI Taxonomy" id="96773"/>
    <lineage>
        <taxon>Bacteria</taxon>
        <taxon>Pseudomonadati</taxon>
        <taxon>Pseudomonadota</taxon>
        <taxon>Betaproteobacteria</taxon>
        <taxon>Rhodocyclales</taxon>
        <taxon>Zoogloeaceae</taxon>
        <taxon>Thauera</taxon>
    </lineage>
</organism>
<dbReference type="Proteomes" id="UP000185739">
    <property type="component" value="Chromosome"/>
</dbReference>
<evidence type="ECO:0000313" key="2">
    <source>
        <dbReference type="Proteomes" id="UP000185739"/>
    </source>
</evidence>
<evidence type="ECO:0000313" key="1">
    <source>
        <dbReference type="EMBL" id="APR03150.1"/>
    </source>
</evidence>
<dbReference type="AlphaFoldDB" id="A0A1H5ZB07"/>
<keyword evidence="2" id="KW-1185">Reference proteome</keyword>
<dbReference type="EMBL" id="CP018839">
    <property type="protein sequence ID" value="APR03150.1"/>
    <property type="molecule type" value="Genomic_DNA"/>
</dbReference>
<name>A0A1H5ZB07_9RHOO</name>
<reference evidence="1 2" key="1">
    <citation type="submission" date="2016-12" db="EMBL/GenBank/DDBJ databases">
        <title>Complete genome sequence of Thauera chlorobenzoica, a Betaproteobacterium degrading haloaromatics anaerobically to CO2 and halides.</title>
        <authorList>
            <person name="Goris T."/>
            <person name="Mergelsberg M."/>
            <person name="Boll M."/>
        </authorList>
    </citation>
    <scope>NUCLEOTIDE SEQUENCE [LARGE SCALE GENOMIC DNA]</scope>
    <source>
        <strain evidence="1 2">3CB1</strain>
    </source>
</reference>
<dbReference type="OrthoDB" id="9156727at2"/>
<dbReference type="KEGG" id="tcl:Tchl_0277"/>
<proteinExistence type="predicted"/>